<protein>
    <recommendedName>
        <fullName evidence="2">histidine kinase</fullName>
        <ecNumber evidence="2">2.7.13.3</ecNumber>
    </recommendedName>
</protein>
<proteinExistence type="predicted"/>
<feature type="transmembrane region" description="Helical" evidence="9">
    <location>
        <begin position="65"/>
        <end position="85"/>
    </location>
</feature>
<dbReference type="GO" id="GO:0046983">
    <property type="term" value="F:protein dimerization activity"/>
    <property type="evidence" value="ECO:0007669"/>
    <property type="project" value="InterPro"/>
</dbReference>
<evidence type="ECO:0000256" key="4">
    <source>
        <dbReference type="ARBA" id="ARBA00022679"/>
    </source>
</evidence>
<evidence type="ECO:0000256" key="7">
    <source>
        <dbReference type="ARBA" id="ARBA00022840"/>
    </source>
</evidence>
<evidence type="ECO:0000256" key="3">
    <source>
        <dbReference type="ARBA" id="ARBA00022553"/>
    </source>
</evidence>
<keyword evidence="6 11" id="KW-0418">Kinase</keyword>
<dbReference type="EC" id="2.7.13.3" evidence="2"/>
<keyword evidence="7" id="KW-0067">ATP-binding</keyword>
<organism evidence="11 12">
    <name type="scientific">Streptomyces boncukensis</name>
    <dbReference type="NCBI Taxonomy" id="2711219"/>
    <lineage>
        <taxon>Bacteria</taxon>
        <taxon>Bacillati</taxon>
        <taxon>Actinomycetota</taxon>
        <taxon>Actinomycetes</taxon>
        <taxon>Kitasatosporales</taxon>
        <taxon>Streptomycetaceae</taxon>
        <taxon>Streptomyces</taxon>
    </lineage>
</organism>
<gene>
    <name evidence="11" type="ORF">G5C65_34970</name>
</gene>
<keyword evidence="8" id="KW-0902">Two-component regulatory system</keyword>
<keyword evidence="12" id="KW-1185">Reference proteome</keyword>
<evidence type="ECO:0000256" key="6">
    <source>
        <dbReference type="ARBA" id="ARBA00022777"/>
    </source>
</evidence>
<evidence type="ECO:0000313" key="12">
    <source>
        <dbReference type="Proteomes" id="UP000477722"/>
    </source>
</evidence>
<dbReference type="InterPro" id="IPR050482">
    <property type="entry name" value="Sensor_HK_TwoCompSys"/>
</dbReference>
<dbReference type="InterPro" id="IPR011712">
    <property type="entry name" value="Sig_transdc_His_kin_sub3_dim/P"/>
</dbReference>
<dbReference type="AlphaFoldDB" id="A0A6G4X7F0"/>
<dbReference type="GO" id="GO:0016020">
    <property type="term" value="C:membrane"/>
    <property type="evidence" value="ECO:0007669"/>
    <property type="project" value="InterPro"/>
</dbReference>
<feature type="non-terminal residue" evidence="11">
    <location>
        <position position="285"/>
    </location>
</feature>
<dbReference type="Proteomes" id="UP000477722">
    <property type="component" value="Unassembled WGS sequence"/>
</dbReference>
<keyword evidence="5" id="KW-0547">Nucleotide-binding</keyword>
<accession>A0A6G4X7F0</accession>
<dbReference type="PANTHER" id="PTHR24421:SF10">
    <property type="entry name" value="NITRATE_NITRITE SENSOR PROTEIN NARQ"/>
    <property type="match status" value="1"/>
</dbReference>
<name>A0A6G4X7F0_9ACTN</name>
<feature type="domain" description="Signal transduction histidine kinase subgroup 3 dimerisation and phosphoacceptor" evidence="10">
    <location>
        <begin position="172"/>
        <end position="241"/>
    </location>
</feature>
<reference evidence="11 12" key="1">
    <citation type="submission" date="2020-02" db="EMBL/GenBank/DDBJ databases">
        <title>Whole-genome analyses of novel actinobacteria.</title>
        <authorList>
            <person name="Sahin N."/>
            <person name="Tatar D."/>
        </authorList>
    </citation>
    <scope>NUCLEOTIDE SEQUENCE [LARGE SCALE GENOMIC DNA]</scope>
    <source>
        <strain evidence="11 12">SB3404</strain>
    </source>
</reference>
<evidence type="ECO:0000313" key="11">
    <source>
        <dbReference type="EMBL" id="NGO73445.1"/>
    </source>
</evidence>
<feature type="transmembrane region" description="Helical" evidence="9">
    <location>
        <begin position="120"/>
        <end position="139"/>
    </location>
</feature>
<keyword evidence="3" id="KW-0597">Phosphoprotein</keyword>
<evidence type="ECO:0000256" key="5">
    <source>
        <dbReference type="ARBA" id="ARBA00022741"/>
    </source>
</evidence>
<keyword evidence="9" id="KW-0472">Membrane</keyword>
<evidence type="ECO:0000259" key="10">
    <source>
        <dbReference type="Pfam" id="PF07730"/>
    </source>
</evidence>
<keyword evidence="4" id="KW-0808">Transferase</keyword>
<dbReference type="EMBL" id="JAAKZZ010000739">
    <property type="protein sequence ID" value="NGO73445.1"/>
    <property type="molecule type" value="Genomic_DNA"/>
</dbReference>
<evidence type="ECO:0000256" key="8">
    <source>
        <dbReference type="ARBA" id="ARBA00023012"/>
    </source>
</evidence>
<feature type="transmembrane region" description="Helical" evidence="9">
    <location>
        <begin position="92"/>
        <end position="114"/>
    </location>
</feature>
<keyword evidence="9" id="KW-0812">Transmembrane</keyword>
<keyword evidence="9" id="KW-1133">Transmembrane helix</keyword>
<evidence type="ECO:0000256" key="9">
    <source>
        <dbReference type="SAM" id="Phobius"/>
    </source>
</evidence>
<dbReference type="Pfam" id="PF07730">
    <property type="entry name" value="HisKA_3"/>
    <property type="match status" value="1"/>
</dbReference>
<sequence>MLLMGAVLLGDIGQQLLRGASVSSRADVAGWAVAVLCWLALGVRGRRPLVPAVVALAALVVYDRFGTVNGPTPGVVFMVAFYGLARAERLKAVIGLAAVVMVDIALSEFAVRGGQGELDAMTVVVLGGWFLSMIAFSHATRVREAYRREVEERALAAERERDLRAARAATEERLRLARELHDVLGHHVSMISVQTSAALHRSAKRPGETAELLAALESVRDASKEALRELRGTLGVLRQADEEAPTAPVAGLERLGELTERAAATGLTVTVRTSGEGLEGGEGGG</sequence>
<evidence type="ECO:0000256" key="2">
    <source>
        <dbReference type="ARBA" id="ARBA00012438"/>
    </source>
</evidence>
<comment type="catalytic activity">
    <reaction evidence="1">
        <text>ATP + protein L-histidine = ADP + protein N-phospho-L-histidine.</text>
        <dbReference type="EC" id="2.7.13.3"/>
    </reaction>
</comment>
<dbReference type="Gene3D" id="1.20.5.1930">
    <property type="match status" value="1"/>
</dbReference>
<evidence type="ECO:0000256" key="1">
    <source>
        <dbReference type="ARBA" id="ARBA00000085"/>
    </source>
</evidence>
<dbReference type="PANTHER" id="PTHR24421">
    <property type="entry name" value="NITRATE/NITRITE SENSOR PROTEIN NARX-RELATED"/>
    <property type="match status" value="1"/>
</dbReference>
<comment type="caution">
    <text evidence="11">The sequence shown here is derived from an EMBL/GenBank/DDBJ whole genome shotgun (WGS) entry which is preliminary data.</text>
</comment>
<dbReference type="GO" id="GO:0000155">
    <property type="term" value="F:phosphorelay sensor kinase activity"/>
    <property type="evidence" value="ECO:0007669"/>
    <property type="project" value="InterPro"/>
</dbReference>
<dbReference type="GO" id="GO:0005524">
    <property type="term" value="F:ATP binding"/>
    <property type="evidence" value="ECO:0007669"/>
    <property type="project" value="UniProtKB-KW"/>
</dbReference>